<sequence>MSIHHFPSGEKAPPTSTVAPSSDPVPVVPRRADYNSIHWKVPTILGSSFAIGVLGAIAHHAFYVAMHQKIVQENSLQRIVLTSGFALAFLVKVSLAVSTATAFTQCSWFSLRKDCVSVQRMDSLFGILGNPWEFCHLRLWLGHPILAFTAITTWLLPLSAIFTPPTMSIRPTIHESIEAIQVPQRDNNVGVRSHPTSADGSWMYLSDSALIGGLGNLNLATSTTLNVPLLAQSRNMSYTTAFSGPAFQCTEANDTIASYVIPATIDYQTVNNKSITWASWIPTPIFGPGMNASFFDGVTAIAESSITMGLEYPNDRLQIYHVKFVATNYTRTLPDGTRVPGGSYRVIECTLHNATYEVRFDLQSNGYQAITINRTLLNVLPLAKVLPQTTFSEDQATEVFNDIAFVQAYALYIADGLVTNVGSESVLINSSTLGRAIRVDDPFYMNFNQFTFALEQFFENITLSWRFGQLEGAVSMVVPDFSSSPTTNATIRQSVNALNYDPQMIILSYGLAIGLASICLICGVFAIYGNGASFSNNFSTILRTTRDKGFDSFIEGDECGGRILYRSAPRKSWFITYTERGRPPPQSWTTARGLGSLIRGDVERRGSTTTTV</sequence>
<feature type="compositionally biased region" description="Low complexity" evidence="1">
    <location>
        <begin position="12"/>
        <end position="24"/>
    </location>
</feature>
<evidence type="ECO:0000256" key="2">
    <source>
        <dbReference type="SAM" id="Phobius"/>
    </source>
</evidence>
<evidence type="ECO:0000256" key="1">
    <source>
        <dbReference type="SAM" id="MobiDB-lite"/>
    </source>
</evidence>
<keyword evidence="4" id="KW-1185">Reference proteome</keyword>
<keyword evidence="2" id="KW-0472">Membrane</keyword>
<organism evidence="3 4">
    <name type="scientific">Cladophialophora chaetospira</name>
    <dbReference type="NCBI Taxonomy" id="386627"/>
    <lineage>
        <taxon>Eukaryota</taxon>
        <taxon>Fungi</taxon>
        <taxon>Dikarya</taxon>
        <taxon>Ascomycota</taxon>
        <taxon>Pezizomycotina</taxon>
        <taxon>Eurotiomycetes</taxon>
        <taxon>Chaetothyriomycetidae</taxon>
        <taxon>Chaetothyriales</taxon>
        <taxon>Herpotrichiellaceae</taxon>
        <taxon>Cladophialophora</taxon>
    </lineage>
</organism>
<feature type="transmembrane region" description="Helical" evidence="2">
    <location>
        <begin position="506"/>
        <end position="528"/>
    </location>
</feature>
<reference evidence="3" key="1">
    <citation type="submission" date="2022-10" db="EMBL/GenBank/DDBJ databases">
        <title>Culturing micro-colonial fungi from biological soil crusts in the Mojave desert and describing Neophaeococcomyces mojavensis, and introducing the new genera and species Taxawa tesnikishii.</title>
        <authorList>
            <person name="Kurbessoian T."/>
            <person name="Stajich J.E."/>
        </authorList>
    </citation>
    <scope>NUCLEOTIDE SEQUENCE</scope>
    <source>
        <strain evidence="3">TK_41</strain>
    </source>
</reference>
<dbReference type="EMBL" id="JAPDRK010000009">
    <property type="protein sequence ID" value="KAJ9608886.1"/>
    <property type="molecule type" value="Genomic_DNA"/>
</dbReference>
<name>A0AA38X8L9_9EURO</name>
<keyword evidence="2" id="KW-0812">Transmembrane</keyword>
<protein>
    <submittedName>
        <fullName evidence="3">Uncharacterized protein</fullName>
    </submittedName>
</protein>
<dbReference type="Proteomes" id="UP001172673">
    <property type="component" value="Unassembled WGS sequence"/>
</dbReference>
<feature type="region of interest" description="Disordered" evidence="1">
    <location>
        <begin position="1"/>
        <end position="24"/>
    </location>
</feature>
<feature type="transmembrane region" description="Helical" evidence="2">
    <location>
        <begin position="44"/>
        <end position="66"/>
    </location>
</feature>
<dbReference type="PANTHER" id="PTHR35041:SF6">
    <property type="entry name" value="FORMYLMETHIONINE DEFORMYLASE-LIKE PROTEIN-RELATED"/>
    <property type="match status" value="1"/>
</dbReference>
<evidence type="ECO:0000313" key="4">
    <source>
        <dbReference type="Proteomes" id="UP001172673"/>
    </source>
</evidence>
<proteinExistence type="predicted"/>
<accession>A0AA38X8L9</accession>
<dbReference type="AlphaFoldDB" id="A0AA38X8L9"/>
<evidence type="ECO:0000313" key="3">
    <source>
        <dbReference type="EMBL" id="KAJ9608886.1"/>
    </source>
</evidence>
<feature type="transmembrane region" description="Helical" evidence="2">
    <location>
        <begin position="78"/>
        <end position="103"/>
    </location>
</feature>
<gene>
    <name evidence="3" type="ORF">H2200_006657</name>
</gene>
<dbReference type="PANTHER" id="PTHR35041">
    <property type="entry name" value="MEDIATOR OF RNA POLYMERASE II TRANSCRIPTION SUBUNIT 1"/>
    <property type="match status" value="1"/>
</dbReference>
<keyword evidence="2" id="KW-1133">Transmembrane helix</keyword>
<comment type="caution">
    <text evidence="3">The sequence shown here is derived from an EMBL/GenBank/DDBJ whole genome shotgun (WGS) entry which is preliminary data.</text>
</comment>
<feature type="transmembrane region" description="Helical" evidence="2">
    <location>
        <begin position="140"/>
        <end position="162"/>
    </location>
</feature>